<dbReference type="AlphaFoldDB" id="A0AAN7EU14"/>
<accession>A0AAN7EU14</accession>
<name>A0AAN7EU14_QUERU</name>
<dbReference type="Proteomes" id="UP001324115">
    <property type="component" value="Unassembled WGS sequence"/>
</dbReference>
<reference evidence="1 2" key="1">
    <citation type="journal article" date="2023" name="G3 (Bethesda)">
        <title>A haplotype-resolved chromosome-scale genome for Quercus rubra L. provides insights into the genetics of adaptive traits for red oak species.</title>
        <authorList>
            <person name="Kapoor B."/>
            <person name="Jenkins J."/>
            <person name="Schmutz J."/>
            <person name="Zhebentyayeva T."/>
            <person name="Kuelheim C."/>
            <person name="Coggeshall M."/>
            <person name="Heim C."/>
            <person name="Lasky J.R."/>
            <person name="Leites L."/>
            <person name="Islam-Faridi N."/>
            <person name="Romero-Severson J."/>
            <person name="DeLeo V.L."/>
            <person name="Lucas S.M."/>
            <person name="Lazic D."/>
            <person name="Gailing O."/>
            <person name="Carlson J."/>
            <person name="Staton M."/>
        </authorList>
    </citation>
    <scope>NUCLEOTIDE SEQUENCE [LARGE SCALE GENOMIC DNA]</scope>
    <source>
        <strain evidence="1">Pseudo-F2</strain>
    </source>
</reference>
<proteinExistence type="predicted"/>
<dbReference type="PANTHER" id="PTHR33325">
    <property type="entry name" value="ZINC FINGER, CCHC-TYPE-RELATED"/>
    <property type="match status" value="1"/>
</dbReference>
<dbReference type="PANTHER" id="PTHR33325:SF11">
    <property type="entry name" value="COLD SHOCK DOMAIN-CONTAINING PROTEIN 4-LIKE"/>
    <property type="match status" value="1"/>
</dbReference>
<evidence type="ECO:0000313" key="2">
    <source>
        <dbReference type="Proteomes" id="UP001324115"/>
    </source>
</evidence>
<gene>
    <name evidence="1" type="ORF">RGQ29_029246</name>
</gene>
<organism evidence="1 2">
    <name type="scientific">Quercus rubra</name>
    <name type="common">Northern red oak</name>
    <name type="synonym">Quercus borealis</name>
    <dbReference type="NCBI Taxonomy" id="3512"/>
    <lineage>
        <taxon>Eukaryota</taxon>
        <taxon>Viridiplantae</taxon>
        <taxon>Streptophyta</taxon>
        <taxon>Embryophyta</taxon>
        <taxon>Tracheophyta</taxon>
        <taxon>Spermatophyta</taxon>
        <taxon>Magnoliopsida</taxon>
        <taxon>eudicotyledons</taxon>
        <taxon>Gunneridae</taxon>
        <taxon>Pentapetalae</taxon>
        <taxon>rosids</taxon>
        <taxon>fabids</taxon>
        <taxon>Fagales</taxon>
        <taxon>Fagaceae</taxon>
        <taxon>Quercus</taxon>
    </lineage>
</organism>
<protein>
    <submittedName>
        <fullName evidence="1">Uncharacterized protein</fullName>
    </submittedName>
</protein>
<sequence length="90" mass="10503">MSIVKDHVNFTKLEFVALDVAGKNYLSWITDAKIHLDAMALRDTIENGNQASQNDWAKVMIFIHHHLYEELKNKETETERVLTLQSFTER</sequence>
<dbReference type="EMBL" id="JAXUIC010000008">
    <property type="protein sequence ID" value="KAK4579497.1"/>
    <property type="molecule type" value="Genomic_DNA"/>
</dbReference>
<comment type="caution">
    <text evidence="1">The sequence shown here is derived from an EMBL/GenBank/DDBJ whole genome shotgun (WGS) entry which is preliminary data.</text>
</comment>
<keyword evidence="2" id="KW-1185">Reference proteome</keyword>
<evidence type="ECO:0000313" key="1">
    <source>
        <dbReference type="EMBL" id="KAK4579497.1"/>
    </source>
</evidence>